<dbReference type="EMBL" id="CP002959">
    <property type="protein sequence ID" value="AFM13389.1"/>
    <property type="molecule type" value="Genomic_DNA"/>
</dbReference>
<dbReference type="OrthoDB" id="8900679at2"/>
<name>I4B7Y2_TURPD</name>
<keyword evidence="1" id="KW-0472">Membrane</keyword>
<reference evidence="2 3" key="1">
    <citation type="submission" date="2012-06" db="EMBL/GenBank/DDBJ databases">
        <title>The complete chromosome of genome of Turneriella parva DSM 21527.</title>
        <authorList>
            <consortium name="US DOE Joint Genome Institute (JGI-PGF)"/>
            <person name="Lucas S."/>
            <person name="Han J."/>
            <person name="Lapidus A."/>
            <person name="Bruce D."/>
            <person name="Goodwin L."/>
            <person name="Pitluck S."/>
            <person name="Peters L."/>
            <person name="Kyrpides N."/>
            <person name="Mavromatis K."/>
            <person name="Ivanova N."/>
            <person name="Mikhailova N."/>
            <person name="Chertkov O."/>
            <person name="Detter J.C."/>
            <person name="Tapia R."/>
            <person name="Han C."/>
            <person name="Land M."/>
            <person name="Hauser L."/>
            <person name="Markowitz V."/>
            <person name="Cheng J.-F."/>
            <person name="Hugenholtz P."/>
            <person name="Woyke T."/>
            <person name="Wu D."/>
            <person name="Gronow S."/>
            <person name="Wellnitz S."/>
            <person name="Brambilla E."/>
            <person name="Klenk H.-P."/>
            <person name="Eisen J.A."/>
        </authorList>
    </citation>
    <scope>NUCLEOTIDE SEQUENCE [LARGE SCALE GENOMIC DNA]</scope>
    <source>
        <strain evidence="3">ATCC BAA-1111 / DSM 21527 / NCTC 11395 / H</strain>
    </source>
</reference>
<dbReference type="STRING" id="869212.Turpa_2750"/>
<dbReference type="Proteomes" id="UP000006048">
    <property type="component" value="Chromosome"/>
</dbReference>
<keyword evidence="3" id="KW-1185">Reference proteome</keyword>
<organism evidence="2 3">
    <name type="scientific">Turneriella parva (strain ATCC BAA-1111 / DSM 21527 / NCTC 11395 / H)</name>
    <name type="common">Leptospira parva</name>
    <dbReference type="NCBI Taxonomy" id="869212"/>
    <lineage>
        <taxon>Bacteria</taxon>
        <taxon>Pseudomonadati</taxon>
        <taxon>Spirochaetota</taxon>
        <taxon>Spirochaetia</taxon>
        <taxon>Leptospirales</taxon>
        <taxon>Leptospiraceae</taxon>
        <taxon>Turneriella</taxon>
    </lineage>
</organism>
<feature type="transmembrane region" description="Helical" evidence="1">
    <location>
        <begin position="86"/>
        <end position="108"/>
    </location>
</feature>
<dbReference type="KEGG" id="tpx:Turpa_2750"/>
<protein>
    <submittedName>
        <fullName evidence="2">Transmembrane protein</fullName>
    </submittedName>
</protein>
<keyword evidence="1 2" id="KW-0812">Transmembrane</keyword>
<gene>
    <name evidence="2" type="ordered locus">Turpa_2750</name>
</gene>
<evidence type="ECO:0000313" key="2">
    <source>
        <dbReference type="EMBL" id="AFM13389.1"/>
    </source>
</evidence>
<accession>I4B7Y2</accession>
<proteinExistence type="predicted"/>
<dbReference type="RefSeq" id="WP_014803891.1">
    <property type="nucleotide sequence ID" value="NC_018020.1"/>
</dbReference>
<sequence length="187" mass="22095">MKDFLKRVITAPLYAVAAVVVLLEDWLWDDLQRFAEYLGHLPVFHQLEAFVVRLPPAGALAVFLVPTVLLFPVKLVALWLVSGGHVALGVLTMVAAKIVGTALVARIFKLTKPKLLQFSWFAKIYQRITLFKMRIYERLKSTAVYQHLLRLRLNIRESWLRFKTRRKSWLRRRWRALRKFWRLKRND</sequence>
<dbReference type="HOGENOM" id="CLU_104564_1_0_12"/>
<feature type="transmembrane region" description="Helical" evidence="1">
    <location>
        <begin position="59"/>
        <end position="80"/>
    </location>
</feature>
<evidence type="ECO:0000256" key="1">
    <source>
        <dbReference type="SAM" id="Phobius"/>
    </source>
</evidence>
<dbReference type="AlphaFoldDB" id="I4B7Y2"/>
<evidence type="ECO:0000313" key="3">
    <source>
        <dbReference type="Proteomes" id="UP000006048"/>
    </source>
</evidence>
<keyword evidence="1" id="KW-1133">Transmembrane helix</keyword>